<dbReference type="EMBL" id="FR796458">
    <property type="protein sequence ID" value="CAM68978.1"/>
    <property type="molecule type" value="Genomic_DNA"/>
</dbReference>
<feature type="compositionally biased region" description="Polar residues" evidence="2">
    <location>
        <begin position="1368"/>
        <end position="1391"/>
    </location>
</feature>
<protein>
    <submittedName>
        <fullName evidence="3">Uncharacterized protein</fullName>
    </submittedName>
</protein>
<feature type="coiled-coil region" evidence="1">
    <location>
        <begin position="384"/>
        <end position="529"/>
    </location>
</feature>
<accession>A4I2I6</accession>
<proteinExistence type="predicted"/>
<feature type="coiled-coil region" evidence="1">
    <location>
        <begin position="1397"/>
        <end position="1474"/>
    </location>
</feature>
<feature type="region of interest" description="Disordered" evidence="2">
    <location>
        <begin position="1353"/>
        <end position="1391"/>
    </location>
</feature>
<dbReference type="PANTHER" id="PTHR19327">
    <property type="entry name" value="GOLGIN"/>
    <property type="match status" value="1"/>
</dbReference>
<feature type="coiled-coil region" evidence="1">
    <location>
        <begin position="825"/>
        <end position="947"/>
    </location>
</feature>
<feature type="region of interest" description="Disordered" evidence="2">
    <location>
        <begin position="1535"/>
        <end position="1573"/>
    </location>
</feature>
<dbReference type="VEuPathDB" id="TriTrypDB:LINF_260030500"/>
<dbReference type="OMA" id="QARDGQY"/>
<dbReference type="KEGG" id="lif:LINJ_26_2510"/>
<reference evidence="3 4" key="1">
    <citation type="journal article" date="2007" name="Nat. Genet.">
        <title>Comparative genomic analysis of three Leishmania species that cause diverse human disease.</title>
        <authorList>
            <person name="Peacock C.S."/>
            <person name="Seeger K."/>
            <person name="Harris D."/>
            <person name="Murphy L."/>
            <person name="Ruiz J.C."/>
            <person name="Quail M.A."/>
            <person name="Peters N."/>
            <person name="Adlem E."/>
            <person name="Tivey A."/>
            <person name="Aslett M."/>
            <person name="Kerhornou A."/>
            <person name="Ivens A."/>
            <person name="Fraser A."/>
            <person name="Rajandream M.A."/>
            <person name="Carver T."/>
            <person name="Norbertczak H."/>
            <person name="Chillingworth T."/>
            <person name="Hance Z."/>
            <person name="Jagels K."/>
            <person name="Moule S."/>
            <person name="Ormond D."/>
            <person name="Rutter S."/>
            <person name="Squares R."/>
            <person name="Whitehead S."/>
            <person name="Rabbinowitsch E."/>
            <person name="Arrowsmith C."/>
            <person name="White B."/>
            <person name="Thurston S."/>
            <person name="Bringaud F."/>
            <person name="Baldauf S.L."/>
            <person name="Faulconbridge A."/>
            <person name="Jeffares D."/>
            <person name="Depledge D.P."/>
            <person name="Oyola S.O."/>
            <person name="Hilley J.D."/>
            <person name="Brito L.O."/>
            <person name="Tosi L.R."/>
            <person name="Barrell B."/>
            <person name="Cruz A.K."/>
            <person name="Mottram J.C."/>
            <person name="Smith D.F."/>
            <person name="Berriman M."/>
        </authorList>
    </citation>
    <scope>NUCLEOTIDE SEQUENCE [LARGE SCALE GENOMIC DNA]</scope>
    <source>
        <strain evidence="3 4">JPCM5</strain>
    </source>
</reference>
<feature type="coiled-coil region" evidence="1">
    <location>
        <begin position="1044"/>
        <end position="1071"/>
    </location>
</feature>
<feature type="coiled-coil region" evidence="1">
    <location>
        <begin position="311"/>
        <end position="352"/>
    </location>
</feature>
<feature type="region of interest" description="Disordered" evidence="2">
    <location>
        <begin position="272"/>
        <end position="295"/>
    </location>
</feature>
<feature type="coiled-coil region" evidence="1">
    <location>
        <begin position="1102"/>
        <end position="1129"/>
    </location>
</feature>
<keyword evidence="4" id="KW-1185">Reference proteome</keyword>
<dbReference type="STRING" id="5671.A4I2I6"/>
<gene>
    <name evidence="3" type="ORF">LINJ_26_2510</name>
</gene>
<reference evidence="3 4" key="2">
    <citation type="journal article" date="2011" name="Genome Res.">
        <title>Chromosome and gene copy number variation allow major structural change between species and strains of Leishmania.</title>
        <authorList>
            <person name="Rogers M.B."/>
            <person name="Hilley J.D."/>
            <person name="Dickens N.J."/>
            <person name="Wilkes J."/>
            <person name="Bates P.A."/>
            <person name="Depledge D.P."/>
            <person name="Harris D."/>
            <person name="Her Y."/>
            <person name="Herzyk P."/>
            <person name="Imamura H."/>
            <person name="Otto T.D."/>
            <person name="Sanders M."/>
            <person name="Seeger K."/>
            <person name="Dujardin J.C."/>
            <person name="Berriman M."/>
            <person name="Smith D.F."/>
            <person name="Hertz-Fowler C."/>
            <person name="Mottram J.C."/>
        </authorList>
    </citation>
    <scope>NUCLEOTIDE SEQUENCE [LARGE SCALE GENOMIC DNA]</scope>
    <source>
        <strain evidence="3 4">JPCM5</strain>
    </source>
</reference>
<evidence type="ECO:0000256" key="1">
    <source>
        <dbReference type="SAM" id="Coils"/>
    </source>
</evidence>
<dbReference type="InParanoid" id="A4I2I6"/>
<organism evidence="3 4">
    <name type="scientific">Leishmania infantum</name>
    <dbReference type="NCBI Taxonomy" id="5671"/>
    <lineage>
        <taxon>Eukaryota</taxon>
        <taxon>Discoba</taxon>
        <taxon>Euglenozoa</taxon>
        <taxon>Kinetoplastea</taxon>
        <taxon>Metakinetoplastina</taxon>
        <taxon>Trypanosomatida</taxon>
        <taxon>Trypanosomatidae</taxon>
        <taxon>Leishmaniinae</taxon>
        <taxon>Leishmania</taxon>
    </lineage>
</organism>
<dbReference type="SMR" id="A4I2I6"/>
<feature type="compositionally biased region" description="Low complexity" evidence="2">
    <location>
        <begin position="32"/>
        <end position="68"/>
    </location>
</feature>
<feature type="coiled-coil region" evidence="1">
    <location>
        <begin position="1174"/>
        <end position="1201"/>
    </location>
</feature>
<dbReference type="PANTHER" id="PTHR19327:SF0">
    <property type="entry name" value="GOLGIN SUBFAMILY A MEMBER 4"/>
    <property type="match status" value="1"/>
</dbReference>
<dbReference type="AlphaFoldDB" id="A4I2I6"/>
<dbReference type="Proteomes" id="UP000008153">
    <property type="component" value="Chromosome 26"/>
</dbReference>
<feature type="coiled-coil region" evidence="1">
    <location>
        <begin position="572"/>
        <end position="623"/>
    </location>
</feature>
<keyword evidence="1" id="KW-0175">Coiled coil</keyword>
<feature type="coiled-coil region" evidence="1">
    <location>
        <begin position="720"/>
        <end position="794"/>
    </location>
</feature>
<name>A4I2I6_LEIIN</name>
<evidence type="ECO:0000256" key="2">
    <source>
        <dbReference type="SAM" id="MobiDB-lite"/>
    </source>
</evidence>
<dbReference type="eggNOG" id="ENOG502REHZ">
    <property type="taxonomic scope" value="Eukaryota"/>
</dbReference>
<evidence type="ECO:0000313" key="4">
    <source>
        <dbReference type="Proteomes" id="UP000008153"/>
    </source>
</evidence>
<sequence>MEFHMDPVGGVGSASPEHQPSADVRRLVRRTPASGDGAAGDASGASPAGGSALSSPSPPAAAAGAAAPTATQTVGSEAEGNALIKRIRQLESEGAMLSNTLTKVCEENGRLSGQISALEEKVQALAQEPLKGTSVLHSLFEPEKTGWFGGSKSAAREQLEQLSDALQSEFMAYKASHASSNDEVQALVEGLHNAHLNAQELSKMVKEQQQLISSGPLAVAVHIVPVDEGNSCAAMMQEMQAQMRRVREQAARTEDALRSSQAELHAMKAENAKLRNDSVASSTPVEPASAAPMPAGSSALLLSEKSSTEALERMTSERDALHDALAEARNAIVEKDKDVELQKHKVAQLENKLAAKDSVHMEEVDKLRQQLANSFSASVSCGQCAELRQELETARRDVDASHIKVQDLRSQILEMTVQQEEKYNALEKRLADALDQLSEKDEQLRHLTSADDYENLKLEQESLTREIDLYKQRIAFLETSRSASDDAANATALDETKVLETLNATKERISKLEFERDQLTMQLQQAQSYAVSRDAEARQLQQRSEDDKKRVTFLMKKCASLTADVRSATTQLDTFKEQFEKQSLELKQERRNTEGMAKLQKQFDELSKEKRLLEDRLAATQEVEERLVKAKETIAYMELAQSSTICMSQFAELKAEKEKLQNTMEPLDRKLEEAKQEIERLKAVTDAQHAISETQNKNVRAWQDQVTALSESEAKLRDKVAVLTAENTRLTQVNASLEQQMDDMQDGIKEMAVHMEKDRASAKAAAEANAQKQIQTLCDELAQARATIAEVQARDGQYVADGLYQSVVAERDRSLEENKKITVELEKRKSEISIYRQTIADLEQENDERVKEIESLQDRYQSDRAALNDRLAKEQKRAAELSSSVAGLTEHVSAMEAEAAKHTSTIAELQEKNAKQQRVFEDKCRREEALSDEIKRLNGQISALHANLASAALHGQGSSSSSNVDATAAAAFAAAASAVGVSAPAVERCSSAVVEPETEVKATDRAALLSSLNPAAPTASRPLLDRLADGAAAYAASAPEPIAIDAFCKRIEDLQRDNDRLNSELKRIELQHRTDSANDQHMITVLQTQIKNRMSTNNRAAYEAEIAKSAALKKSIEALMEENVKLRKQAGVAQVSANMPASALSVAMAGAQQMDVLQLQSQLQAQKATYDSAMEAAAKAAEAYEARIHELEEWLHETKEAAAAAVAAGVTGTGGDAADDGDASLLDKPVKRRVKKIKRKKTLAEQVGATNDGEDILAASPQTDAAAATENSAEAGQLQASLMLAHQEVDQLKLETMQLTSENTQLKATVADLLEQLQRAEEDLKAANEDMDMMQTAMDEERGDLRKKIDLLEQQSMQRRPGTDERQLTTPLRNTSSVHNGSDSPSKANRSFRNSTIVDLEMQLRRCQDEVERLTAENRNLQYRLEREETQRTSSLPATTAAVVAQEKSEASDVRKLQRQLKQKDAEIKVLADQLMPTKEKLVEYMAMADRLGLRYPFPPELEGATVLRLKALHLPVHARSASAPTPAHQWLHRMRSGGKVDEASPPPRTPRARYTGGGGGAALEKGEDFSRR</sequence>
<feature type="coiled-coil region" evidence="1">
    <location>
        <begin position="650"/>
        <end position="687"/>
    </location>
</feature>
<evidence type="ECO:0000313" key="3">
    <source>
        <dbReference type="EMBL" id="CAM68978.1"/>
    </source>
</evidence>
<feature type="region of interest" description="Disordered" evidence="2">
    <location>
        <begin position="1"/>
        <end position="77"/>
    </location>
</feature>
<dbReference type="GeneID" id="5069974"/>
<dbReference type="RefSeq" id="XP_001470597.1">
    <property type="nucleotide sequence ID" value="XM_001470560.1"/>
</dbReference>